<evidence type="ECO:0000313" key="4">
    <source>
        <dbReference type="Proteomes" id="UP000520770"/>
    </source>
</evidence>
<evidence type="ECO:0000313" key="2">
    <source>
        <dbReference type="EMBL" id="MBB4410678.1"/>
    </source>
</evidence>
<gene>
    <name evidence="2" type="ORF">GGE31_001149</name>
    <name evidence="1" type="ORF">GGE33_000636</name>
    <name evidence="3" type="ORF">GGE35_001148</name>
</gene>
<evidence type="ECO:0000313" key="6">
    <source>
        <dbReference type="Proteomes" id="UP000576087"/>
    </source>
</evidence>
<organism evidence="3 6">
    <name type="scientific">Aliirhizobium cellulosilyticum</name>
    <dbReference type="NCBI Taxonomy" id="393664"/>
    <lineage>
        <taxon>Bacteria</taxon>
        <taxon>Pseudomonadati</taxon>
        <taxon>Pseudomonadota</taxon>
        <taxon>Alphaproteobacteria</taxon>
        <taxon>Hyphomicrobiales</taxon>
        <taxon>Rhizobiaceae</taxon>
        <taxon>Aliirhizobium</taxon>
    </lineage>
</organism>
<name>A0A7W6UXT1_9HYPH</name>
<evidence type="ECO:0008006" key="7">
    <source>
        <dbReference type="Google" id="ProtNLM"/>
    </source>
</evidence>
<dbReference type="Proteomes" id="UP000520770">
    <property type="component" value="Unassembled WGS sequence"/>
</dbReference>
<dbReference type="EMBL" id="JACIHM010000001">
    <property type="protein sequence ID" value="MBB4445366.1"/>
    <property type="molecule type" value="Genomic_DNA"/>
</dbReference>
<reference evidence="4 5" key="1">
    <citation type="submission" date="2020-08" db="EMBL/GenBank/DDBJ databases">
        <title>Genomic Encyclopedia of Type Strains, Phase IV (KMG-V): Genome sequencing to study the core and pangenomes of soil and plant-associated prokaryotes.</title>
        <authorList>
            <person name="Whitman W."/>
        </authorList>
    </citation>
    <scope>NUCLEOTIDE SEQUENCE [LARGE SCALE GENOMIC DNA]</scope>
    <source>
        <strain evidence="2 5">SEMIA 444</strain>
        <strain evidence="1 4">SEMIA 448</strain>
        <strain evidence="3 6">SEMIA 452</strain>
    </source>
</reference>
<dbReference type="EMBL" id="JACIGW010000001">
    <property type="protein sequence ID" value="MBB4346928.1"/>
    <property type="molecule type" value="Genomic_DNA"/>
</dbReference>
<dbReference type="AlphaFoldDB" id="A0A7W6UXT1"/>
<dbReference type="EMBL" id="JACIGY010000001">
    <property type="protein sequence ID" value="MBB4410678.1"/>
    <property type="molecule type" value="Genomic_DNA"/>
</dbReference>
<evidence type="ECO:0000313" key="1">
    <source>
        <dbReference type="EMBL" id="MBB4346928.1"/>
    </source>
</evidence>
<evidence type="ECO:0000313" key="5">
    <source>
        <dbReference type="Proteomes" id="UP000524535"/>
    </source>
</evidence>
<accession>A0A7W6UXT1</accession>
<proteinExistence type="predicted"/>
<dbReference type="Proteomes" id="UP000524535">
    <property type="component" value="Unassembled WGS sequence"/>
</dbReference>
<dbReference type="Proteomes" id="UP000576087">
    <property type="component" value="Unassembled WGS sequence"/>
</dbReference>
<comment type="caution">
    <text evidence="3">The sequence shown here is derived from an EMBL/GenBank/DDBJ whole genome shotgun (WGS) entry which is preliminary data.</text>
</comment>
<keyword evidence="5" id="KW-1185">Reference proteome</keyword>
<sequence>MVLIPPSGLPAPPPTRGKIGWERSFCLKHASLPVSISSRDDVSPPLDLQRGASGRLPPISLLVGEMPGRAEGGNAILLSKQGGSPC</sequence>
<evidence type="ECO:0000313" key="3">
    <source>
        <dbReference type="EMBL" id="MBB4445366.1"/>
    </source>
</evidence>
<protein>
    <recommendedName>
        <fullName evidence="7">Propionyl-coenzyme A carboxylase alpha polypeptide</fullName>
    </recommendedName>
</protein>